<comment type="similarity">
    <text evidence="1">Belongs to the short-chain dehydrogenases/reductases (SDR) family.</text>
</comment>
<dbReference type="RefSeq" id="WP_206295688.1">
    <property type="nucleotide sequence ID" value="NZ_CP106738.1"/>
</dbReference>
<organism evidence="3 4">
    <name type="scientific">Roseovarius pelagicus</name>
    <dbReference type="NCBI Taxonomy" id="2980108"/>
    <lineage>
        <taxon>Bacteria</taxon>
        <taxon>Pseudomonadati</taxon>
        <taxon>Pseudomonadota</taxon>
        <taxon>Alphaproteobacteria</taxon>
        <taxon>Rhodobacterales</taxon>
        <taxon>Roseobacteraceae</taxon>
        <taxon>Roseovarius</taxon>
    </lineage>
</organism>
<proteinExistence type="inferred from homology"/>
<evidence type="ECO:0000256" key="1">
    <source>
        <dbReference type="ARBA" id="ARBA00006484"/>
    </source>
</evidence>
<protein>
    <submittedName>
        <fullName evidence="3">SDR family oxidoreductase</fullName>
    </submittedName>
</protein>
<dbReference type="PROSITE" id="PS00061">
    <property type="entry name" value="ADH_SHORT"/>
    <property type="match status" value="1"/>
</dbReference>
<dbReference type="Pfam" id="PF13561">
    <property type="entry name" value="adh_short_C2"/>
    <property type="match status" value="1"/>
</dbReference>
<dbReference type="InterPro" id="IPR036291">
    <property type="entry name" value="NAD(P)-bd_dom_sf"/>
</dbReference>
<accession>A0ABY6D6I5</accession>
<dbReference type="InterPro" id="IPR020904">
    <property type="entry name" value="Sc_DH/Rdtase_CS"/>
</dbReference>
<evidence type="ECO:0000313" key="3">
    <source>
        <dbReference type="EMBL" id="UXX81745.1"/>
    </source>
</evidence>
<dbReference type="PANTHER" id="PTHR42760:SF133">
    <property type="entry name" value="3-OXOACYL-[ACYL-CARRIER-PROTEIN] REDUCTASE"/>
    <property type="match status" value="1"/>
</dbReference>
<sequence length="257" mass="27336">MTGVLDGKRAVITGANRGIGLGVAEGFLEAGADLTIVALEEDVTKVAADLSDQFGREVRGLQCDISNLGQVDALAVQLDGLDILINNAGFEYITPIQDPSQRVDDVFRQVVETNVIGTFSVTRKLLPKLADGGRIVNTASMWGKTAVAEFSAYCASKHAVIGLTRSLSQELAPRGISVNAVCPGWVRTMASMRSLAFMAARQERTEADLLEEIVAGQALDGLMEPRDMAAMYVFLAGPAAANITGQSFTVDRGELMQ</sequence>
<evidence type="ECO:0000313" key="4">
    <source>
        <dbReference type="Proteomes" id="UP001064087"/>
    </source>
</evidence>
<dbReference type="CDD" id="cd05233">
    <property type="entry name" value="SDR_c"/>
    <property type="match status" value="1"/>
</dbReference>
<dbReference type="EMBL" id="CP106738">
    <property type="protein sequence ID" value="UXX81745.1"/>
    <property type="molecule type" value="Genomic_DNA"/>
</dbReference>
<keyword evidence="4" id="KW-1185">Reference proteome</keyword>
<gene>
    <name evidence="3" type="ORF">N7U68_11445</name>
</gene>
<dbReference type="PRINTS" id="PR00081">
    <property type="entry name" value="GDHRDH"/>
</dbReference>
<evidence type="ECO:0000256" key="2">
    <source>
        <dbReference type="ARBA" id="ARBA00023002"/>
    </source>
</evidence>
<dbReference type="Gene3D" id="3.40.50.720">
    <property type="entry name" value="NAD(P)-binding Rossmann-like Domain"/>
    <property type="match status" value="1"/>
</dbReference>
<dbReference type="PANTHER" id="PTHR42760">
    <property type="entry name" value="SHORT-CHAIN DEHYDROGENASES/REDUCTASES FAMILY MEMBER"/>
    <property type="match status" value="1"/>
</dbReference>
<reference evidence="3" key="1">
    <citation type="submission" date="2022-10" db="EMBL/GenBank/DDBJ databases">
        <title>Roseovarius pelagicus sp. nov., isolated from Arctic seawater.</title>
        <authorList>
            <person name="Hong Y.W."/>
            <person name="Hwang C.Y."/>
        </authorList>
    </citation>
    <scope>NUCLEOTIDE SEQUENCE</scope>
    <source>
        <strain evidence="3">HL-MP18</strain>
    </source>
</reference>
<dbReference type="SUPFAM" id="SSF51735">
    <property type="entry name" value="NAD(P)-binding Rossmann-fold domains"/>
    <property type="match status" value="1"/>
</dbReference>
<keyword evidence="2" id="KW-0560">Oxidoreductase</keyword>
<dbReference type="PRINTS" id="PR00080">
    <property type="entry name" value="SDRFAMILY"/>
</dbReference>
<dbReference type="Proteomes" id="UP001064087">
    <property type="component" value="Chromosome"/>
</dbReference>
<name>A0ABY6D6I5_9RHOB</name>
<dbReference type="InterPro" id="IPR002347">
    <property type="entry name" value="SDR_fam"/>
</dbReference>